<dbReference type="Gene3D" id="3.40.50.2000">
    <property type="entry name" value="Glycogen Phosphorylase B"/>
    <property type="match status" value="2"/>
</dbReference>
<reference evidence="4 5" key="1">
    <citation type="submission" date="2019-08" db="EMBL/GenBank/DDBJ databases">
        <authorList>
            <person name="Grouzdev D."/>
            <person name="Tikhonova E."/>
            <person name="Kravchenko I."/>
        </authorList>
    </citation>
    <scope>NUCLEOTIDE SEQUENCE [LARGE SCALE GENOMIC DNA]</scope>
    <source>
        <strain evidence="4 5">59b</strain>
    </source>
</reference>
<dbReference type="Pfam" id="PF00534">
    <property type="entry name" value="Glycos_transf_1"/>
    <property type="match status" value="1"/>
</dbReference>
<dbReference type="InterPro" id="IPR023986">
    <property type="entry name" value="GlycosylTfrase_MSMEG0565"/>
</dbReference>
<protein>
    <submittedName>
        <fullName evidence="4">MSMEG_0565 family glycosyltransferase</fullName>
    </submittedName>
</protein>
<dbReference type="InterPro" id="IPR028098">
    <property type="entry name" value="Glyco_trans_4-like_N"/>
</dbReference>
<name>A0A5A9GME2_AZOLI</name>
<dbReference type="NCBIfam" id="TIGR04047">
    <property type="entry name" value="MSMEG_0565_glyc"/>
    <property type="match status" value="1"/>
</dbReference>
<evidence type="ECO:0000259" key="2">
    <source>
        <dbReference type="Pfam" id="PF00534"/>
    </source>
</evidence>
<evidence type="ECO:0000313" key="5">
    <source>
        <dbReference type="Proteomes" id="UP000324927"/>
    </source>
</evidence>
<keyword evidence="5" id="KW-1185">Reference proteome</keyword>
<feature type="domain" description="Glycosyltransferase subfamily 4-like N-terminal" evidence="3">
    <location>
        <begin position="13"/>
        <end position="175"/>
    </location>
</feature>
<evidence type="ECO:0000256" key="1">
    <source>
        <dbReference type="ARBA" id="ARBA00022679"/>
    </source>
</evidence>
<dbReference type="GO" id="GO:0016757">
    <property type="term" value="F:glycosyltransferase activity"/>
    <property type="evidence" value="ECO:0007669"/>
    <property type="project" value="InterPro"/>
</dbReference>
<dbReference type="InterPro" id="IPR001296">
    <property type="entry name" value="Glyco_trans_1"/>
</dbReference>
<comment type="caution">
    <text evidence="4">The sequence shown here is derived from an EMBL/GenBank/DDBJ whole genome shotgun (WGS) entry which is preliminary data.</text>
</comment>
<dbReference type="GO" id="GO:0009103">
    <property type="term" value="P:lipopolysaccharide biosynthetic process"/>
    <property type="evidence" value="ECO:0007669"/>
    <property type="project" value="TreeGrafter"/>
</dbReference>
<dbReference type="EMBL" id="VTTN01000006">
    <property type="protein sequence ID" value="KAA0595507.1"/>
    <property type="molecule type" value="Genomic_DNA"/>
</dbReference>
<dbReference type="OrthoDB" id="186663at2"/>
<feature type="domain" description="Glycosyl transferase family 1" evidence="2">
    <location>
        <begin position="191"/>
        <end position="347"/>
    </location>
</feature>
<gene>
    <name evidence="4" type="ORF">FZ942_17745</name>
</gene>
<dbReference type="PANTHER" id="PTHR46401:SF2">
    <property type="entry name" value="GLYCOSYLTRANSFERASE WBBK-RELATED"/>
    <property type="match status" value="1"/>
</dbReference>
<evidence type="ECO:0000313" key="4">
    <source>
        <dbReference type="EMBL" id="KAA0595507.1"/>
    </source>
</evidence>
<organism evidence="4 5">
    <name type="scientific">Azospirillum lipoferum</name>
    <dbReference type="NCBI Taxonomy" id="193"/>
    <lineage>
        <taxon>Bacteria</taxon>
        <taxon>Pseudomonadati</taxon>
        <taxon>Pseudomonadota</taxon>
        <taxon>Alphaproteobacteria</taxon>
        <taxon>Rhodospirillales</taxon>
        <taxon>Azospirillaceae</taxon>
        <taxon>Azospirillum</taxon>
    </lineage>
</organism>
<proteinExistence type="predicted"/>
<dbReference type="CDD" id="cd03801">
    <property type="entry name" value="GT4_PimA-like"/>
    <property type="match status" value="1"/>
</dbReference>
<sequence length="392" mass="41686">MSVALLAHSTNPRGGVVHALELAEALTALGQHAVVHAPDPAGRGFFRTTRCGTVGVPARPVPPDAGLRALVETRIADYVAHFSQPGAARFDLYHAQDGISGNALADLRERGAIPGYLYTVHHIDGFDDPAVDALQMRAIRSADRVLCVSRLWRDVLAQEHGIDATIVGNGVDRDRFTPDSVAADADWRGRLGLTGGPVFLSVGGVEARKNSVRILDAFREIRHDRPDAQLVVAGGASLLDHSPELLAFDARIAADGLSTGPGGAVVRTGPLPDAAMPSLYRLADALVFPSLREGFGLAVLEAMACGTPTIVPAIAPFTEHLEPGDAEWVDPLDSGSIARAMRAVLEPRRADALRGAGLLRTAGFGWERCAARHVAEYTRFLTDRRSPVPCLK</sequence>
<dbReference type="PANTHER" id="PTHR46401">
    <property type="entry name" value="GLYCOSYLTRANSFERASE WBBK-RELATED"/>
    <property type="match status" value="1"/>
</dbReference>
<keyword evidence="1 4" id="KW-0808">Transferase</keyword>
<dbReference type="Pfam" id="PF13439">
    <property type="entry name" value="Glyco_transf_4"/>
    <property type="match status" value="1"/>
</dbReference>
<dbReference type="SUPFAM" id="SSF53756">
    <property type="entry name" value="UDP-Glycosyltransferase/glycogen phosphorylase"/>
    <property type="match status" value="1"/>
</dbReference>
<evidence type="ECO:0000259" key="3">
    <source>
        <dbReference type="Pfam" id="PF13439"/>
    </source>
</evidence>
<dbReference type="AlphaFoldDB" id="A0A5A9GME2"/>
<accession>A0A5A9GME2</accession>
<dbReference type="Proteomes" id="UP000324927">
    <property type="component" value="Unassembled WGS sequence"/>
</dbReference>